<dbReference type="EMBL" id="FJUX01000038">
    <property type="protein sequence ID" value="CZS98821.1"/>
    <property type="molecule type" value="Genomic_DNA"/>
</dbReference>
<organism evidence="1 2">
    <name type="scientific">Rhynchosporium agropyri</name>
    <dbReference type="NCBI Taxonomy" id="914238"/>
    <lineage>
        <taxon>Eukaryota</taxon>
        <taxon>Fungi</taxon>
        <taxon>Dikarya</taxon>
        <taxon>Ascomycota</taxon>
        <taxon>Pezizomycotina</taxon>
        <taxon>Leotiomycetes</taxon>
        <taxon>Helotiales</taxon>
        <taxon>Ploettnerulaceae</taxon>
        <taxon>Rhynchosporium</taxon>
    </lineage>
</organism>
<dbReference type="Proteomes" id="UP000178912">
    <property type="component" value="Unassembled WGS sequence"/>
</dbReference>
<reference evidence="2" key="1">
    <citation type="submission" date="2016-03" db="EMBL/GenBank/DDBJ databases">
        <authorList>
            <person name="Guldener U."/>
        </authorList>
    </citation>
    <scope>NUCLEOTIDE SEQUENCE [LARGE SCALE GENOMIC DNA]</scope>
    <source>
        <strain evidence="2">04CH-RAC-A.6.1</strain>
    </source>
</reference>
<evidence type="ECO:0000313" key="1">
    <source>
        <dbReference type="EMBL" id="CZS98821.1"/>
    </source>
</evidence>
<protein>
    <submittedName>
        <fullName evidence="1">Uncharacterized protein</fullName>
    </submittedName>
</protein>
<sequence>MLSRVSLRLLRISGPRSGCLSGTSTAHAQPVGTVYHNEMKQMLRRYGTSENTRWMPDSTPDSEATLVLDENPISSEEYFALPNLEMKRCRKETARIWSPEALKWLIPVMRKRSSTESDSKEVDAEWEDQNPHPVKTLLEESRSHWRMTNGKPVTWERYFGASAQGQHLVLDQLPGILAKKPSPQDLISKLLQESEEYIIDRKYNQQRKAKSIRVAIRGWKILARKMSELQSNISEAEEPPLQGLVFEGHHLPWSIYMSFEKRPRTLTLNETLRYHDGRRNMSDLLVTLSRELEDYILFLRARYQDTGDAERKIWKAWRYLTTEFRMRAGKDAKFMYSSYKTKRMQMNPQVNDDNPDV</sequence>
<name>A0A1E1KLF4_9HELO</name>
<proteinExistence type="predicted"/>
<accession>A0A1E1KLF4</accession>
<dbReference type="AlphaFoldDB" id="A0A1E1KLF4"/>
<gene>
    <name evidence="1" type="ORF">RAG0_07377</name>
</gene>
<keyword evidence="2" id="KW-1185">Reference proteome</keyword>
<evidence type="ECO:0000313" key="2">
    <source>
        <dbReference type="Proteomes" id="UP000178912"/>
    </source>
</evidence>